<keyword evidence="9" id="KW-1185">Reference proteome</keyword>
<sequence>MKKMKKTILVAAPILIILFCTFGYLFAPNDPNHVNLAVKLERACKQYPLGTDHMGRCILSRILYGGRTTVGIVLIGSAIVIVVGTFLGLVLGQKGNKQNVVVESILNAVTAIPPIAYLMIFIGAWGNGVLTMLIALTVSLIMRLIKLVKTKTEIEIAKAYIMCAIASGASRGRILFVHIVPNLIKDVIHYICLSCTDMIMAIVGFSFIGIGLGDNVIDWGIMVSESRGVIIMRPDIILYPITFIFLCALSFNLIAGAVKKGGEIRA</sequence>
<dbReference type="InterPro" id="IPR050366">
    <property type="entry name" value="BP-dependent_transpt_permease"/>
</dbReference>
<organism evidence="8 9">
    <name type="scientific">Tissierella carlieri</name>
    <dbReference type="NCBI Taxonomy" id="689904"/>
    <lineage>
        <taxon>Bacteria</taxon>
        <taxon>Bacillati</taxon>
        <taxon>Bacillota</taxon>
        <taxon>Tissierellia</taxon>
        <taxon>Tissierellales</taxon>
        <taxon>Tissierellaceae</taxon>
        <taxon>Tissierella</taxon>
    </lineage>
</organism>
<reference evidence="8 9" key="1">
    <citation type="submission" date="2022-06" db="EMBL/GenBank/DDBJ databases">
        <title>Isolation of gut microbiota from human fecal samples.</title>
        <authorList>
            <person name="Pamer E.G."/>
            <person name="Barat B."/>
            <person name="Waligurski E."/>
            <person name="Medina S."/>
            <person name="Paddock L."/>
            <person name="Mostad J."/>
        </authorList>
    </citation>
    <scope>NUCLEOTIDE SEQUENCE [LARGE SCALE GENOMIC DNA]</scope>
    <source>
        <strain evidence="8 9">DFI.7.95</strain>
    </source>
</reference>
<dbReference type="Pfam" id="PF00528">
    <property type="entry name" value="BPD_transp_1"/>
    <property type="match status" value="1"/>
</dbReference>
<evidence type="ECO:0000256" key="5">
    <source>
        <dbReference type="ARBA" id="ARBA00023136"/>
    </source>
</evidence>
<feature type="transmembrane region" description="Helical" evidence="6">
    <location>
        <begin position="129"/>
        <end position="148"/>
    </location>
</feature>
<feature type="transmembrane region" description="Helical" evidence="6">
    <location>
        <begin position="187"/>
        <end position="212"/>
    </location>
</feature>
<comment type="caution">
    <text evidence="8">The sequence shown here is derived from an EMBL/GenBank/DDBJ whole genome shotgun (WGS) entry which is preliminary data.</text>
</comment>
<evidence type="ECO:0000313" key="9">
    <source>
        <dbReference type="Proteomes" id="UP001524478"/>
    </source>
</evidence>
<evidence type="ECO:0000256" key="1">
    <source>
        <dbReference type="ARBA" id="ARBA00004651"/>
    </source>
</evidence>
<name>A0ABT1S7W2_9FIRM</name>
<feature type="transmembrane region" description="Helical" evidence="6">
    <location>
        <begin position="70"/>
        <end position="92"/>
    </location>
</feature>
<evidence type="ECO:0000259" key="7">
    <source>
        <dbReference type="PROSITE" id="PS50928"/>
    </source>
</evidence>
<evidence type="ECO:0000313" key="8">
    <source>
        <dbReference type="EMBL" id="MCQ4922551.1"/>
    </source>
</evidence>
<dbReference type="RefSeq" id="WP_216555215.1">
    <property type="nucleotide sequence ID" value="NZ_JAHLOH010000015.1"/>
</dbReference>
<evidence type="ECO:0000256" key="2">
    <source>
        <dbReference type="ARBA" id="ARBA00022448"/>
    </source>
</evidence>
<feature type="transmembrane region" description="Helical" evidence="6">
    <location>
        <begin position="7"/>
        <end position="27"/>
    </location>
</feature>
<dbReference type="PROSITE" id="PS50928">
    <property type="entry name" value="ABC_TM1"/>
    <property type="match status" value="1"/>
</dbReference>
<dbReference type="Proteomes" id="UP001524478">
    <property type="component" value="Unassembled WGS sequence"/>
</dbReference>
<keyword evidence="2 6" id="KW-0813">Transport</keyword>
<evidence type="ECO:0000256" key="4">
    <source>
        <dbReference type="ARBA" id="ARBA00022989"/>
    </source>
</evidence>
<keyword evidence="3 6" id="KW-0812">Transmembrane</keyword>
<dbReference type="EMBL" id="JANGAC010000003">
    <property type="protein sequence ID" value="MCQ4922551.1"/>
    <property type="molecule type" value="Genomic_DNA"/>
</dbReference>
<feature type="transmembrane region" description="Helical" evidence="6">
    <location>
        <begin position="236"/>
        <end position="258"/>
    </location>
</feature>
<feature type="transmembrane region" description="Helical" evidence="6">
    <location>
        <begin position="104"/>
        <end position="123"/>
    </location>
</feature>
<comment type="subcellular location">
    <subcellularLocation>
        <location evidence="1 6">Cell membrane</location>
        <topology evidence="1 6">Multi-pass membrane protein</topology>
    </subcellularLocation>
</comment>
<dbReference type="PANTHER" id="PTHR43386:SF1">
    <property type="entry name" value="D,D-DIPEPTIDE TRANSPORT SYSTEM PERMEASE PROTEIN DDPC-RELATED"/>
    <property type="match status" value="1"/>
</dbReference>
<dbReference type="CDD" id="cd06261">
    <property type="entry name" value="TM_PBP2"/>
    <property type="match status" value="1"/>
</dbReference>
<protein>
    <submittedName>
        <fullName evidence="8">ABC transporter permease</fullName>
    </submittedName>
</protein>
<accession>A0ABT1S7W2</accession>
<evidence type="ECO:0000256" key="3">
    <source>
        <dbReference type="ARBA" id="ARBA00022692"/>
    </source>
</evidence>
<dbReference type="InterPro" id="IPR000515">
    <property type="entry name" value="MetI-like"/>
</dbReference>
<feature type="domain" description="ABC transmembrane type-1" evidence="7">
    <location>
        <begin position="66"/>
        <end position="255"/>
    </location>
</feature>
<comment type="similarity">
    <text evidence="6">Belongs to the binding-protein-dependent transport system permease family.</text>
</comment>
<keyword evidence="4 6" id="KW-1133">Transmembrane helix</keyword>
<keyword evidence="5 6" id="KW-0472">Membrane</keyword>
<dbReference type="PANTHER" id="PTHR43386">
    <property type="entry name" value="OLIGOPEPTIDE TRANSPORT SYSTEM PERMEASE PROTEIN APPC"/>
    <property type="match status" value="1"/>
</dbReference>
<evidence type="ECO:0000256" key="6">
    <source>
        <dbReference type="RuleBase" id="RU363032"/>
    </source>
</evidence>
<gene>
    <name evidence="8" type="ORF">NE686_05600</name>
</gene>
<proteinExistence type="inferred from homology"/>